<keyword evidence="2" id="KW-0732">Signal</keyword>
<comment type="similarity">
    <text evidence="1">Belongs to the 'GDSL' lipolytic enzyme family.</text>
</comment>
<dbReference type="InParanoid" id="A0A7N2R2I8"/>
<sequence length="90" mass="10074">MLETITISQLISRQIFFTYGETFFKFPTGRASNGRLIPDFIAERANLPLIPPYLYPGSNRYIDGANFASIGAGVLAETRRGLVHILSDYM</sequence>
<evidence type="ECO:0000313" key="4">
    <source>
        <dbReference type="Proteomes" id="UP000594261"/>
    </source>
</evidence>
<dbReference type="InterPro" id="IPR044552">
    <property type="entry name" value="GLIP1-5/GLL25"/>
</dbReference>
<dbReference type="InterPro" id="IPR001087">
    <property type="entry name" value="GDSL"/>
</dbReference>
<accession>A0A7N2R2I8</accession>
<keyword evidence="4" id="KW-1185">Reference proteome</keyword>
<dbReference type="Proteomes" id="UP000594261">
    <property type="component" value="Chromosome 4"/>
</dbReference>
<evidence type="ECO:0000313" key="3">
    <source>
        <dbReference type="EnsemblPlants" id="QL04p014378:mrna"/>
    </source>
</evidence>
<reference evidence="3 4" key="1">
    <citation type="journal article" date="2016" name="G3 (Bethesda)">
        <title>First Draft Assembly and Annotation of the Genome of a California Endemic Oak Quercus lobata Nee (Fagaceae).</title>
        <authorList>
            <person name="Sork V.L."/>
            <person name="Fitz-Gibbon S.T."/>
            <person name="Puiu D."/>
            <person name="Crepeau M."/>
            <person name="Gugger P.F."/>
            <person name="Sherman R."/>
            <person name="Stevens K."/>
            <person name="Langley C.H."/>
            <person name="Pellegrini M."/>
            <person name="Salzberg S.L."/>
        </authorList>
    </citation>
    <scope>NUCLEOTIDE SEQUENCE [LARGE SCALE GENOMIC DNA]</scope>
    <source>
        <strain evidence="3 4">cv. SW786</strain>
    </source>
</reference>
<dbReference type="EnsemblPlants" id="QL04p014378:mrna">
    <property type="protein sequence ID" value="QL04p014378:mrna"/>
    <property type="gene ID" value="QL04p014378"/>
</dbReference>
<protein>
    <submittedName>
        <fullName evidence="3">Uncharacterized protein</fullName>
    </submittedName>
</protein>
<dbReference type="EMBL" id="LRBV02000004">
    <property type="status" value="NOT_ANNOTATED_CDS"/>
    <property type="molecule type" value="Genomic_DNA"/>
</dbReference>
<evidence type="ECO:0000256" key="1">
    <source>
        <dbReference type="ARBA" id="ARBA00008668"/>
    </source>
</evidence>
<name>A0A7N2R2I8_QUELO</name>
<dbReference type="InterPro" id="IPR036514">
    <property type="entry name" value="SGNH_hydro_sf"/>
</dbReference>
<dbReference type="PANTHER" id="PTHR45966:SF1">
    <property type="entry name" value="GDSL ESTERASE_LIPASE 1-RELATED"/>
    <property type="match status" value="1"/>
</dbReference>
<dbReference type="Pfam" id="PF00657">
    <property type="entry name" value="Lipase_GDSL"/>
    <property type="match status" value="1"/>
</dbReference>
<organism evidence="3 4">
    <name type="scientific">Quercus lobata</name>
    <name type="common">Valley oak</name>
    <dbReference type="NCBI Taxonomy" id="97700"/>
    <lineage>
        <taxon>Eukaryota</taxon>
        <taxon>Viridiplantae</taxon>
        <taxon>Streptophyta</taxon>
        <taxon>Embryophyta</taxon>
        <taxon>Tracheophyta</taxon>
        <taxon>Spermatophyta</taxon>
        <taxon>Magnoliopsida</taxon>
        <taxon>eudicotyledons</taxon>
        <taxon>Gunneridae</taxon>
        <taxon>Pentapetalae</taxon>
        <taxon>rosids</taxon>
        <taxon>fabids</taxon>
        <taxon>Fagales</taxon>
        <taxon>Fagaceae</taxon>
        <taxon>Quercus</taxon>
    </lineage>
</organism>
<dbReference type="AlphaFoldDB" id="A0A7N2R2I8"/>
<dbReference type="Gramene" id="QL04p014378:mrna">
    <property type="protein sequence ID" value="QL04p014378:mrna"/>
    <property type="gene ID" value="QL04p014378"/>
</dbReference>
<dbReference type="OMA" id="ERFIMEC"/>
<dbReference type="PANTHER" id="PTHR45966">
    <property type="entry name" value="GDSL-LIKE LIPASE/ACYLHYDROLASE"/>
    <property type="match status" value="1"/>
</dbReference>
<dbReference type="GO" id="GO:0016298">
    <property type="term" value="F:lipase activity"/>
    <property type="evidence" value="ECO:0007669"/>
    <property type="project" value="TreeGrafter"/>
</dbReference>
<proteinExistence type="inferred from homology"/>
<dbReference type="Gene3D" id="3.40.50.1110">
    <property type="entry name" value="SGNH hydrolase"/>
    <property type="match status" value="1"/>
</dbReference>
<reference evidence="3" key="2">
    <citation type="submission" date="2021-01" db="UniProtKB">
        <authorList>
            <consortium name="EnsemblPlants"/>
        </authorList>
    </citation>
    <scope>IDENTIFICATION</scope>
</reference>
<evidence type="ECO:0000256" key="2">
    <source>
        <dbReference type="ARBA" id="ARBA00022729"/>
    </source>
</evidence>